<sequence>MYKKKEQPLEKTRTKALVKLPPNETVPAVIVFGDSIVDAGNNNHLQTLIRCNFLPYGQDFDGGIPTGRFCNGKIPSDLVAEELGIKDILPAYLDPNLKPQDLITGVTFASGGTGYDPLTPQLASVISMSAQLDLFKEYTAKLKQLVGEERANFILSKSLYLVVAGSDDIANTYFALRARKLQYDIPAYTDLMLNSATLFLKELYGLGARRIGVFSTPPIGCVPSQRTLAGGIKRECANDYNVAARLFNAKLSAALNSLERSMAYGKFVYVDVYNPLLDLIKTPQKYGFEVANKGCCGTGNIEVAVLCNKLSPSTCPDVSKYIFWDSYHPTEKAYRALLIPLLQNYLSEKNLYLLILMWDMIHLTSNLQELHGLGARKIEVLNVPPIGCVSSSRIMGGGGTSELCLENYNEAAQLFNSKLYAELDSLNRYLPLAKGLKLWTEGAAAPIRWRCQYYVIKWTWGRAPTPVIISSGTATISPREHAGCCTRGGVVSAAPGLPGSYPAILAFGDSILDTGNNNLLGTSTKCNYPPYGRDFPGGIPTGRFGNGKVFSDLIAERSGIKAILPAFLDPNLNDEDLATGVCFASGGSGLDQQTANLQLNLFKQYVGKLEGYVGTEKAQDIISQSLYLVSSGNNDIAITYFSTLRNDIDVYTTQLVQRASAFIQDMYGLGARKFAYLTTLPLGCLPSARITAGGLLGNCFEMANEAAALFNSKLEAEITNLNNNLPGANIFLLDVYSPLLEIIQNPNKHGFFDSTHGCCASVTLICTYMDPLTCPVTSTHVFWDAAHPSEKAYRAIISQLLG</sequence>
<name>A0A6A3D890_HIBSY</name>
<dbReference type="SUPFAM" id="SSF52266">
    <property type="entry name" value="SGNH hydrolase"/>
    <property type="match status" value="1"/>
</dbReference>
<organism evidence="2 3">
    <name type="scientific">Hibiscus syriacus</name>
    <name type="common">Rose of Sharon</name>
    <dbReference type="NCBI Taxonomy" id="106335"/>
    <lineage>
        <taxon>Eukaryota</taxon>
        <taxon>Viridiplantae</taxon>
        <taxon>Streptophyta</taxon>
        <taxon>Embryophyta</taxon>
        <taxon>Tracheophyta</taxon>
        <taxon>Spermatophyta</taxon>
        <taxon>Magnoliopsida</taxon>
        <taxon>eudicotyledons</taxon>
        <taxon>Gunneridae</taxon>
        <taxon>Pentapetalae</taxon>
        <taxon>rosids</taxon>
        <taxon>malvids</taxon>
        <taxon>Malvales</taxon>
        <taxon>Malvaceae</taxon>
        <taxon>Malvoideae</taxon>
        <taxon>Hibiscus</taxon>
    </lineage>
</organism>
<dbReference type="InterPro" id="IPR001087">
    <property type="entry name" value="GDSL"/>
</dbReference>
<dbReference type="AlphaFoldDB" id="A0A6A3D890"/>
<dbReference type="InterPro" id="IPR035669">
    <property type="entry name" value="SGNH_plant_lipase-like"/>
</dbReference>
<dbReference type="GO" id="GO:0006629">
    <property type="term" value="P:lipid metabolic process"/>
    <property type="evidence" value="ECO:0007669"/>
    <property type="project" value="InterPro"/>
</dbReference>
<dbReference type="Pfam" id="PF00657">
    <property type="entry name" value="Lipase_GDSL"/>
    <property type="match status" value="2"/>
</dbReference>
<evidence type="ECO:0000313" key="3">
    <source>
        <dbReference type="Proteomes" id="UP000436088"/>
    </source>
</evidence>
<dbReference type="EMBL" id="VEPZ02000013">
    <property type="protein sequence ID" value="KAE8736158.1"/>
    <property type="molecule type" value="Genomic_DNA"/>
</dbReference>
<dbReference type="InterPro" id="IPR008265">
    <property type="entry name" value="Lipase_GDSL_AS"/>
</dbReference>
<protein>
    <submittedName>
        <fullName evidence="2">GDSL esterase/lipase EXL3</fullName>
    </submittedName>
</protein>
<dbReference type="InterPro" id="IPR036514">
    <property type="entry name" value="SGNH_hydro_sf"/>
</dbReference>
<evidence type="ECO:0000256" key="1">
    <source>
        <dbReference type="ARBA" id="ARBA00008668"/>
    </source>
</evidence>
<comment type="caution">
    <text evidence="2">The sequence shown here is derived from an EMBL/GenBank/DDBJ whole genome shotgun (WGS) entry which is preliminary data.</text>
</comment>
<dbReference type="InterPro" id="IPR050592">
    <property type="entry name" value="GDSL_lipolytic_enzyme"/>
</dbReference>
<dbReference type="PROSITE" id="PS01098">
    <property type="entry name" value="LIPASE_GDSL_SER"/>
    <property type="match status" value="2"/>
</dbReference>
<evidence type="ECO:0000313" key="2">
    <source>
        <dbReference type="EMBL" id="KAE8736158.1"/>
    </source>
</evidence>
<dbReference type="PANTHER" id="PTHR45642:SF150">
    <property type="entry name" value="GDSL ESTERASE_LIPASE EXL3"/>
    <property type="match status" value="1"/>
</dbReference>
<proteinExistence type="inferred from homology"/>
<gene>
    <name evidence="2" type="ORF">F3Y22_tig00000132pilonHSYRG00034</name>
</gene>
<dbReference type="GO" id="GO:0016298">
    <property type="term" value="F:lipase activity"/>
    <property type="evidence" value="ECO:0007669"/>
    <property type="project" value="InterPro"/>
</dbReference>
<keyword evidence="3" id="KW-1185">Reference proteome</keyword>
<comment type="similarity">
    <text evidence="1">Belongs to the 'GDSL' lipolytic enzyme family.</text>
</comment>
<dbReference type="CDD" id="cd01837">
    <property type="entry name" value="SGNH_plant_lipase_like"/>
    <property type="match status" value="2"/>
</dbReference>
<dbReference type="Proteomes" id="UP000436088">
    <property type="component" value="Unassembled WGS sequence"/>
</dbReference>
<dbReference type="Gene3D" id="3.40.50.1110">
    <property type="entry name" value="SGNH hydrolase"/>
    <property type="match status" value="3"/>
</dbReference>
<dbReference type="PANTHER" id="PTHR45642">
    <property type="entry name" value="GDSL ESTERASE/LIPASE EXL3"/>
    <property type="match status" value="1"/>
</dbReference>
<accession>A0A6A3D890</accession>
<reference evidence="2" key="1">
    <citation type="submission" date="2019-09" db="EMBL/GenBank/DDBJ databases">
        <title>Draft genome information of white flower Hibiscus syriacus.</title>
        <authorList>
            <person name="Kim Y.-M."/>
        </authorList>
    </citation>
    <scope>NUCLEOTIDE SEQUENCE [LARGE SCALE GENOMIC DNA]</scope>
    <source>
        <strain evidence="2">YM2019G1</strain>
    </source>
</reference>
<dbReference type="FunFam" id="3.40.50.1110:FF:000003">
    <property type="entry name" value="GDSL esterase/lipase APG"/>
    <property type="match status" value="2"/>
</dbReference>